<dbReference type="Pfam" id="PF13462">
    <property type="entry name" value="Thioredoxin_4"/>
    <property type="match status" value="1"/>
</dbReference>
<reference evidence="2" key="1">
    <citation type="submission" date="2018-06" db="EMBL/GenBank/DDBJ databases">
        <authorList>
            <person name="Zhirakovskaya E."/>
        </authorList>
    </citation>
    <scope>NUCLEOTIDE SEQUENCE</scope>
</reference>
<name>A0A3B1AV16_9ZZZZ</name>
<dbReference type="InterPro" id="IPR036249">
    <property type="entry name" value="Thioredoxin-like_sf"/>
</dbReference>
<accession>A0A3B1AV16</accession>
<feature type="domain" description="Thioredoxin-like fold" evidence="1">
    <location>
        <begin position="62"/>
        <end position="241"/>
    </location>
</feature>
<dbReference type="CDD" id="cd02972">
    <property type="entry name" value="DsbA_family"/>
    <property type="match status" value="1"/>
</dbReference>
<dbReference type="Gene3D" id="1.10.40.110">
    <property type="match status" value="1"/>
</dbReference>
<organism evidence="2">
    <name type="scientific">hydrothermal vent metagenome</name>
    <dbReference type="NCBI Taxonomy" id="652676"/>
    <lineage>
        <taxon>unclassified sequences</taxon>
        <taxon>metagenomes</taxon>
        <taxon>ecological metagenomes</taxon>
    </lineage>
</organism>
<sequence length="250" mass="27865">MAVKITKKIALLLAVLVIGGGVFTASMILQPQNQTSANADSEKLSNPEPSNSDMTPVSFLNYDMVMGHKNAPIEIIEYAAISCSHCAYFHADVLPLLKEKYIDTGKVKLVYRNFIFDNPFDVFASSLTRCTTEENFFPAVKTYFEFQKVWVNNQELKRIYEAEGHEAAIKYAQGEVAKIGKMSGMSLADAQKCFDNGGVIDYLLKIRQEAVEKYQVNSTPTLIINGKKIEGHHLEDLERAIAEVNITGEN</sequence>
<proteinExistence type="predicted"/>
<dbReference type="Gene3D" id="3.40.30.10">
    <property type="entry name" value="Glutaredoxin"/>
    <property type="match status" value="1"/>
</dbReference>
<evidence type="ECO:0000259" key="1">
    <source>
        <dbReference type="Pfam" id="PF13462"/>
    </source>
</evidence>
<gene>
    <name evidence="2" type="ORF">MNBD_ALPHA03-1411</name>
</gene>
<dbReference type="EMBL" id="UOFW01000038">
    <property type="protein sequence ID" value="VAX03128.1"/>
    <property type="molecule type" value="Genomic_DNA"/>
</dbReference>
<protein>
    <submittedName>
        <fullName evidence="2">Periplasmic thiol:disulfide interchange protein DsbA</fullName>
    </submittedName>
</protein>
<dbReference type="InterPro" id="IPR012336">
    <property type="entry name" value="Thioredoxin-like_fold"/>
</dbReference>
<evidence type="ECO:0000313" key="2">
    <source>
        <dbReference type="EMBL" id="VAX03128.1"/>
    </source>
</evidence>
<dbReference type="AlphaFoldDB" id="A0A3B1AV16"/>
<dbReference type="SUPFAM" id="SSF52833">
    <property type="entry name" value="Thioredoxin-like"/>
    <property type="match status" value="1"/>
</dbReference>